<dbReference type="AlphaFoldDB" id="A0A7H0Y587"/>
<accession>A0A7H0Y587</accession>
<reference evidence="4 5" key="1">
    <citation type="submission" date="2020-09" db="EMBL/GenBank/DDBJ databases">
        <title>Characterization of Paenibacillus peoriae strain ZF390 with broad-spectrum antimicrobial activity as a potential biocontrol agent.</title>
        <authorList>
            <person name="Li L."/>
            <person name="Zhao Y."/>
            <person name="Li B."/>
            <person name="Xie X."/>
        </authorList>
    </citation>
    <scope>NUCLEOTIDE SEQUENCE [LARGE SCALE GENOMIC DNA]</scope>
    <source>
        <strain evidence="4 5">ZF390</strain>
    </source>
</reference>
<dbReference type="Proteomes" id="UP000516384">
    <property type="component" value="Chromosome"/>
</dbReference>
<dbReference type="EMBL" id="CP061172">
    <property type="protein sequence ID" value="QNR66245.1"/>
    <property type="molecule type" value="Genomic_DNA"/>
</dbReference>
<dbReference type="Pfam" id="PF12833">
    <property type="entry name" value="HTH_18"/>
    <property type="match status" value="1"/>
</dbReference>
<evidence type="ECO:0000313" key="4">
    <source>
        <dbReference type="EMBL" id="QNR66245.1"/>
    </source>
</evidence>
<dbReference type="PANTHER" id="PTHR43436">
    <property type="entry name" value="ARAC-FAMILY TRANSCRIPTIONAL REGULATOR"/>
    <property type="match status" value="1"/>
</dbReference>
<evidence type="ECO:0000256" key="2">
    <source>
        <dbReference type="ARBA" id="ARBA00023163"/>
    </source>
</evidence>
<feature type="domain" description="HTH araC/xylS-type" evidence="3">
    <location>
        <begin position="204"/>
        <end position="302"/>
    </location>
</feature>
<keyword evidence="1" id="KW-0805">Transcription regulation</keyword>
<gene>
    <name evidence="4" type="ORF">IAQ67_20705</name>
</gene>
<dbReference type="PANTHER" id="PTHR43436:SF1">
    <property type="entry name" value="TRANSCRIPTIONAL REGULATORY PROTEIN"/>
    <property type="match status" value="1"/>
</dbReference>
<keyword evidence="2" id="KW-0804">Transcription</keyword>
<evidence type="ECO:0000313" key="5">
    <source>
        <dbReference type="Proteomes" id="UP000516384"/>
    </source>
</evidence>
<dbReference type="InterPro" id="IPR009594">
    <property type="entry name" value="Tscrpt_reg_HTH_AraC_N"/>
</dbReference>
<dbReference type="GO" id="GO:0003700">
    <property type="term" value="F:DNA-binding transcription factor activity"/>
    <property type="evidence" value="ECO:0007669"/>
    <property type="project" value="InterPro"/>
</dbReference>
<sequence length="312" mass="35072">MCHDGGNQLESSTMEKQAELARLIERFSSQDGVLTTAIPSLHFVRSSNTTVPIHQVHEPALCIVAQGRKVVMLAEESYHYGTFDYLVVSVDLPISGQVTQASAEAPYLCLRLNFDPHQVLDLIKESAFPTSPMPDSRRGLYVSQTNSLLLDAVVRLVHLLESPQDVPVLAPLVIREILYRILQGNQGESLKQLVMTGSHSNRIAEVIKRIKQDYDKPLRIEELSKLANMSPSSLHRHFKEVTAMSPMQYQKQLRLQESRRLLLSESADAADVGFQVGYESPSQFSREYARLFGLPPISDIKRLRSDQDHPTI</sequence>
<dbReference type="PROSITE" id="PS01124">
    <property type="entry name" value="HTH_ARAC_FAMILY_2"/>
    <property type="match status" value="1"/>
</dbReference>
<organism evidence="4 5">
    <name type="scientific">Paenibacillus peoriae</name>
    <dbReference type="NCBI Taxonomy" id="59893"/>
    <lineage>
        <taxon>Bacteria</taxon>
        <taxon>Bacillati</taxon>
        <taxon>Bacillota</taxon>
        <taxon>Bacilli</taxon>
        <taxon>Bacillales</taxon>
        <taxon>Paenibacillaceae</taxon>
        <taxon>Paenibacillus</taxon>
    </lineage>
</organism>
<protein>
    <submittedName>
        <fullName evidence="4">AraC family transcriptional regulator</fullName>
    </submittedName>
</protein>
<evidence type="ECO:0000259" key="3">
    <source>
        <dbReference type="PROSITE" id="PS01124"/>
    </source>
</evidence>
<dbReference type="Pfam" id="PF06719">
    <property type="entry name" value="AraC_N"/>
    <property type="match status" value="1"/>
</dbReference>
<dbReference type="InterPro" id="IPR009057">
    <property type="entry name" value="Homeodomain-like_sf"/>
</dbReference>
<dbReference type="SMART" id="SM00342">
    <property type="entry name" value="HTH_ARAC"/>
    <property type="match status" value="1"/>
</dbReference>
<dbReference type="GO" id="GO:0043565">
    <property type="term" value="F:sequence-specific DNA binding"/>
    <property type="evidence" value="ECO:0007669"/>
    <property type="project" value="InterPro"/>
</dbReference>
<evidence type="ECO:0000256" key="1">
    <source>
        <dbReference type="ARBA" id="ARBA00023015"/>
    </source>
</evidence>
<dbReference type="SUPFAM" id="SSF46689">
    <property type="entry name" value="Homeodomain-like"/>
    <property type="match status" value="2"/>
</dbReference>
<name>A0A7H0Y587_9BACL</name>
<dbReference type="Gene3D" id="1.10.10.60">
    <property type="entry name" value="Homeodomain-like"/>
    <property type="match status" value="2"/>
</dbReference>
<proteinExistence type="predicted"/>
<dbReference type="InterPro" id="IPR018060">
    <property type="entry name" value="HTH_AraC"/>
</dbReference>